<proteinExistence type="predicted"/>
<name>A0A0U3G3Q1_9MICC</name>
<dbReference type="EMBL" id="CP013254">
    <property type="protein sequence ID" value="ALU39562.1"/>
    <property type="molecule type" value="Genomic_DNA"/>
</dbReference>
<dbReference type="RefSeq" id="WP_058858273.1">
    <property type="nucleotide sequence ID" value="NZ_BJZR01000117.1"/>
</dbReference>
<dbReference type="Proteomes" id="UP000057181">
    <property type="component" value="Chromosome"/>
</dbReference>
<evidence type="ECO:0000313" key="2">
    <source>
        <dbReference type="EMBL" id="ALU39562.1"/>
    </source>
</evidence>
<organism evidence="2 4">
    <name type="scientific">Kocuria flava</name>
    <dbReference type="NCBI Taxonomy" id="446860"/>
    <lineage>
        <taxon>Bacteria</taxon>
        <taxon>Bacillati</taxon>
        <taxon>Actinomycetota</taxon>
        <taxon>Actinomycetes</taxon>
        <taxon>Micrococcales</taxon>
        <taxon>Micrococcaceae</taxon>
        <taxon>Kocuria</taxon>
    </lineage>
</organism>
<evidence type="ECO:0000256" key="1">
    <source>
        <dbReference type="SAM" id="MobiDB-lite"/>
    </source>
</evidence>
<keyword evidence="5" id="KW-1185">Reference proteome</keyword>
<dbReference type="AlphaFoldDB" id="A0A0U3G3Q1"/>
<accession>A0A0U3G3Q1</accession>
<reference evidence="3 5" key="2">
    <citation type="submission" date="2019-07" db="EMBL/GenBank/DDBJ databases">
        <title>Whole genome shotgun sequence of Kocuria flava NBRC 107626.</title>
        <authorList>
            <person name="Hosoyama A."/>
            <person name="Uohara A."/>
            <person name="Ohji S."/>
            <person name="Ichikawa N."/>
        </authorList>
    </citation>
    <scope>NUCLEOTIDE SEQUENCE [LARGE SCALE GENOMIC DNA]</scope>
    <source>
        <strain evidence="3 5">NBRC 107626</strain>
    </source>
</reference>
<sequence>MSTTVSPSPNRKTWDATVRVTGGHPQQLWGIGEAQASAEGPQLRVERVLVHDDARRTLGYAQVLLRSRAERVIAETVQCHVHRPGDVPVVAGALAAWARDEHAAALLRFDPDTLRTPGTGDALTEAGFTRRGTVVAGPQGPRRLQVPLADSERDLARRLSQQTLDRCRAALRSSGVTVREVTAGSGELGRVGLRTRLIDRLLEDLGEDSLLLVATESAGGPDGGTDQGAGPGESALGYLWFVHTGELAMLYRVGFTRRARDLGVDDALLLTGLVELRKRGVRALDGGDPAEPDVPLVLRELAAGERPVLGTWEIALGRGRSGEFTGTTDAVEAADAAVRATGTAVAQELGVADPVPAVPEPEPEEEPRGGAEPAGDERAGGVRRVGAFTKRLLGEGVSALRSAAGR</sequence>
<dbReference type="OrthoDB" id="9785911at2"/>
<dbReference type="Proteomes" id="UP000321155">
    <property type="component" value="Unassembled WGS sequence"/>
</dbReference>
<evidence type="ECO:0008006" key="6">
    <source>
        <dbReference type="Google" id="ProtNLM"/>
    </source>
</evidence>
<reference evidence="2 4" key="1">
    <citation type="submission" date="2015-11" db="EMBL/GenBank/DDBJ databases">
        <title>Complete Genome Sequence of Kocuria flava strain HO-9041.</title>
        <authorList>
            <person name="Zhou M."/>
            <person name="Dai J."/>
        </authorList>
    </citation>
    <scope>NUCLEOTIDE SEQUENCE [LARGE SCALE GENOMIC DNA]</scope>
    <source>
        <strain evidence="2 4">HO-9041</strain>
    </source>
</reference>
<evidence type="ECO:0000313" key="3">
    <source>
        <dbReference type="EMBL" id="GEO93428.1"/>
    </source>
</evidence>
<feature type="region of interest" description="Disordered" evidence="1">
    <location>
        <begin position="353"/>
        <end position="382"/>
    </location>
</feature>
<evidence type="ECO:0000313" key="5">
    <source>
        <dbReference type="Proteomes" id="UP000321155"/>
    </source>
</evidence>
<evidence type="ECO:0000313" key="4">
    <source>
        <dbReference type="Proteomes" id="UP000057181"/>
    </source>
</evidence>
<protein>
    <recommendedName>
        <fullName evidence="6">BioF2-like acetyltransferase domain-containing protein</fullName>
    </recommendedName>
</protein>
<dbReference type="KEGG" id="kfv:AS188_07135"/>
<dbReference type="EMBL" id="BJZR01000117">
    <property type="protein sequence ID" value="GEO93428.1"/>
    <property type="molecule type" value="Genomic_DNA"/>
</dbReference>
<gene>
    <name evidence="2" type="ORF">AS188_07135</name>
    <name evidence="3" type="ORF">KFL01_27340</name>
</gene>